<sequence length="164" mass="18259">MNIFLSIIFILFGSSLVFYSLSPYFSAIGLIIVSISGCLLLSQLNISFLALILLLIYIGGMLIVFIYSSALTNDRFPTISNSNEIIILSSFLIFWTAILFNNNNWNNINLNNNLSNSIDIEGASYLFHISMIPFFILTGYILLIALIAVLNISFNNENLALNAI</sequence>
<evidence type="ECO:0000256" key="10">
    <source>
        <dbReference type="ARBA" id="ARBA00022989"/>
    </source>
</evidence>
<gene>
    <name evidence="16" type="primary">nad6</name>
</gene>
<protein>
    <recommendedName>
        <fullName evidence="4 15">NADH-ubiquinone oxidoreductase chain 6</fullName>
        <ecNumber evidence="3 15">7.1.1.2</ecNumber>
    </recommendedName>
</protein>
<feature type="transmembrane region" description="Helical" evidence="15">
    <location>
        <begin position="85"/>
        <end position="104"/>
    </location>
</feature>
<dbReference type="EMBL" id="MF966246">
    <property type="protein sequence ID" value="QHT54555.1"/>
    <property type="molecule type" value="Genomic_DNA"/>
</dbReference>
<dbReference type="InterPro" id="IPR050269">
    <property type="entry name" value="ComplexI_Subunit6"/>
</dbReference>
<comment type="catalytic activity">
    <reaction evidence="14 15">
        <text>a ubiquinone + NADH + 5 H(+)(in) = a ubiquinol + NAD(+) + 4 H(+)(out)</text>
        <dbReference type="Rhea" id="RHEA:29091"/>
        <dbReference type="Rhea" id="RHEA-COMP:9565"/>
        <dbReference type="Rhea" id="RHEA-COMP:9566"/>
        <dbReference type="ChEBI" id="CHEBI:15378"/>
        <dbReference type="ChEBI" id="CHEBI:16389"/>
        <dbReference type="ChEBI" id="CHEBI:17976"/>
        <dbReference type="ChEBI" id="CHEBI:57540"/>
        <dbReference type="ChEBI" id="CHEBI:57945"/>
        <dbReference type="EC" id="7.1.1.2"/>
    </reaction>
</comment>
<evidence type="ECO:0000256" key="11">
    <source>
        <dbReference type="ARBA" id="ARBA00023027"/>
    </source>
</evidence>
<comment type="function">
    <text evidence="15">Core subunit of the mitochondrial membrane respiratory chain NADH dehydrogenase (Complex I) which catalyzes electron transfer from NADH through the respiratory chain, using ubiquinone as an electron acceptor. Essential for the catalytic activity and assembly of complex I.</text>
</comment>
<keyword evidence="6 15" id="KW-0679">Respiratory chain</keyword>
<dbReference type="Pfam" id="PF00499">
    <property type="entry name" value="Oxidored_q3"/>
    <property type="match status" value="1"/>
</dbReference>
<keyword evidence="5 15" id="KW-0813">Transport</keyword>
<reference evidence="16" key="1">
    <citation type="submission" date="2017-09" db="EMBL/GenBank/DDBJ databases">
        <authorList>
            <person name="Zhang H.H."/>
            <person name="Lin Q.Q."/>
        </authorList>
    </citation>
    <scope>NUCLEOTIDE SEQUENCE</scope>
</reference>
<evidence type="ECO:0000256" key="1">
    <source>
        <dbReference type="ARBA" id="ARBA00004225"/>
    </source>
</evidence>
<evidence type="ECO:0000256" key="13">
    <source>
        <dbReference type="ARBA" id="ARBA00023136"/>
    </source>
</evidence>
<dbReference type="InterPro" id="IPR042106">
    <property type="entry name" value="Nuo/plastoQ_OxRdtase_6_NuoJ"/>
</dbReference>
<evidence type="ECO:0000256" key="14">
    <source>
        <dbReference type="ARBA" id="ARBA00049551"/>
    </source>
</evidence>
<dbReference type="EC" id="7.1.1.2" evidence="3 15"/>
<keyword evidence="7 15" id="KW-0812">Transmembrane</keyword>
<evidence type="ECO:0000256" key="5">
    <source>
        <dbReference type="ARBA" id="ARBA00022448"/>
    </source>
</evidence>
<evidence type="ECO:0000256" key="12">
    <source>
        <dbReference type="ARBA" id="ARBA00023128"/>
    </source>
</evidence>
<geneLocation type="mitochondrion" evidence="16"/>
<keyword evidence="15" id="KW-0830">Ubiquinone</keyword>
<evidence type="ECO:0000313" key="16">
    <source>
        <dbReference type="EMBL" id="QHT54555.1"/>
    </source>
</evidence>
<evidence type="ECO:0000256" key="2">
    <source>
        <dbReference type="ARBA" id="ARBA00005698"/>
    </source>
</evidence>
<keyword evidence="12 15" id="KW-0496">Mitochondrion</keyword>
<keyword evidence="13 15" id="KW-0472">Membrane</keyword>
<reference evidence="16" key="2">
    <citation type="journal article" date="2019" name="Mitochondrial DNA Part B Resour">
        <title>Characterization and phylogenetic analysis of the complete mitochondrial genome of Stephnometra indica (Pelmatozoa: Crinoidea).</title>
        <authorList>
            <person name="Ma S."/>
            <person name="Zhang H."/>
            <person name="Wang X."/>
            <person name="Yin J."/>
            <person name="Shen P."/>
            <person name="Lin Q."/>
        </authorList>
    </citation>
    <scope>NUCLEOTIDE SEQUENCE</scope>
</reference>
<comment type="subcellular location">
    <subcellularLocation>
        <location evidence="1 15">Mitochondrion membrane</location>
        <topology evidence="1 15">Multi-pass membrane protein</topology>
    </subcellularLocation>
</comment>
<dbReference type="PANTHER" id="PTHR11435:SF1">
    <property type="entry name" value="NADH-UBIQUINONE OXIDOREDUCTASE CHAIN 6"/>
    <property type="match status" value="1"/>
</dbReference>
<evidence type="ECO:0000256" key="4">
    <source>
        <dbReference type="ARBA" id="ARBA00021095"/>
    </source>
</evidence>
<evidence type="ECO:0000256" key="15">
    <source>
        <dbReference type="RuleBase" id="RU004430"/>
    </source>
</evidence>
<evidence type="ECO:0000256" key="8">
    <source>
        <dbReference type="ARBA" id="ARBA00022967"/>
    </source>
</evidence>
<dbReference type="PANTHER" id="PTHR11435">
    <property type="entry name" value="NADH UBIQUINONE OXIDOREDUCTASE SUBUNIT ND6"/>
    <property type="match status" value="1"/>
</dbReference>
<keyword evidence="9 15" id="KW-0249">Electron transport</keyword>
<evidence type="ECO:0000256" key="9">
    <source>
        <dbReference type="ARBA" id="ARBA00022982"/>
    </source>
</evidence>
<evidence type="ECO:0000256" key="7">
    <source>
        <dbReference type="ARBA" id="ARBA00022692"/>
    </source>
</evidence>
<evidence type="ECO:0000256" key="6">
    <source>
        <dbReference type="ARBA" id="ARBA00022660"/>
    </source>
</evidence>
<keyword evidence="11 15" id="KW-0520">NAD</keyword>
<keyword evidence="10 15" id="KW-1133">Transmembrane helix</keyword>
<dbReference type="InterPro" id="IPR001457">
    <property type="entry name" value="NADH_UbQ/plastoQ_OxRdtase_su6"/>
</dbReference>
<name>A0A6C0FPN0_9ECHI</name>
<organism evidence="16">
    <name type="scientific">Stephanometra indica</name>
    <dbReference type="NCBI Taxonomy" id="706660"/>
    <lineage>
        <taxon>Eukaryota</taxon>
        <taxon>Metazoa</taxon>
        <taxon>Echinodermata</taxon>
        <taxon>Pelmatozoa</taxon>
        <taxon>Crinoidea</taxon>
        <taxon>Articulata</taxon>
        <taxon>Comatulida</taxon>
        <taxon>Stephanometridae</taxon>
        <taxon>Stephanometra</taxon>
    </lineage>
</organism>
<comment type="similarity">
    <text evidence="2 15">Belongs to the complex I subunit 6 family.</text>
</comment>
<feature type="transmembrane region" description="Helical" evidence="15">
    <location>
        <begin position="48"/>
        <end position="70"/>
    </location>
</feature>
<accession>A0A6C0FPN0</accession>
<dbReference type="GO" id="GO:0031966">
    <property type="term" value="C:mitochondrial membrane"/>
    <property type="evidence" value="ECO:0007669"/>
    <property type="project" value="UniProtKB-SubCell"/>
</dbReference>
<proteinExistence type="inferred from homology"/>
<evidence type="ECO:0000256" key="3">
    <source>
        <dbReference type="ARBA" id="ARBA00012944"/>
    </source>
</evidence>
<dbReference type="Gene3D" id="1.20.120.1200">
    <property type="entry name" value="NADH-ubiquinone/plastoquinone oxidoreductase chain 6, subunit NuoJ"/>
    <property type="match status" value="1"/>
</dbReference>
<dbReference type="AlphaFoldDB" id="A0A6C0FPN0"/>
<keyword evidence="8 15" id="KW-1278">Translocase</keyword>
<dbReference type="GO" id="GO:0008137">
    <property type="term" value="F:NADH dehydrogenase (ubiquinone) activity"/>
    <property type="evidence" value="ECO:0007669"/>
    <property type="project" value="UniProtKB-UniRule"/>
</dbReference>
<feature type="transmembrane region" description="Helical" evidence="15">
    <location>
        <begin position="125"/>
        <end position="152"/>
    </location>
</feature>